<dbReference type="EMBL" id="NCSJ02000021">
    <property type="protein sequence ID" value="RFU34397.1"/>
    <property type="molecule type" value="Genomic_DNA"/>
</dbReference>
<proteinExistence type="predicted"/>
<dbReference type="InterPro" id="IPR011009">
    <property type="entry name" value="Kinase-like_dom_sf"/>
</dbReference>
<dbReference type="InterPro" id="IPR051678">
    <property type="entry name" value="AGP_Transferase"/>
</dbReference>
<evidence type="ECO:0000259" key="1">
    <source>
        <dbReference type="Pfam" id="PF01636"/>
    </source>
</evidence>
<evidence type="ECO:0000313" key="2">
    <source>
        <dbReference type="EMBL" id="RFU34397.1"/>
    </source>
</evidence>
<evidence type="ECO:0000313" key="3">
    <source>
        <dbReference type="Proteomes" id="UP000258309"/>
    </source>
</evidence>
<sequence length="299" mass="34403">MTSSTLEQNIPLQVRLWVGQKIFKALGPTVFRISRGRVIKGPCQLAELEAMKYVSQNTSIPVPNVYSTYTYLGKLYIEMDYIKGETLEEAWVGGHLSQDEKKSVVKELAGFIVQLRNLMPPKEELVASADLHRPLDYRVGTTPFGPFDNHRDFHSFLRGHIALDNCTQVYGDQVTTCHSRQYRSVFSHSDLAQRNIIVRNGKIAAIVDWAFAGWYPEYWEYTKAHYGLLNIPDWYSEFKDSVTRYDDELTAERALWEQFDEPGMAYQWIDKFKNSASFLMSSSKASRIAEERVLPFCQG</sequence>
<gene>
    <name evidence="2" type="ORF">B7463_g1910</name>
</gene>
<dbReference type="PANTHER" id="PTHR21310">
    <property type="entry name" value="AMINOGLYCOSIDE PHOSPHOTRANSFERASE-RELATED-RELATED"/>
    <property type="match status" value="1"/>
</dbReference>
<dbReference type="AlphaFoldDB" id="A0A3E2HLY3"/>
<dbReference type="OrthoDB" id="2906425at2759"/>
<dbReference type="SUPFAM" id="SSF56112">
    <property type="entry name" value="Protein kinase-like (PK-like)"/>
    <property type="match status" value="1"/>
</dbReference>
<keyword evidence="3" id="KW-1185">Reference proteome</keyword>
<dbReference type="STRING" id="5539.A0A3E2HLY3"/>
<dbReference type="Gene3D" id="3.90.1200.10">
    <property type="match status" value="1"/>
</dbReference>
<comment type="caution">
    <text evidence="2">The sequence shown here is derived from an EMBL/GenBank/DDBJ whole genome shotgun (WGS) entry which is preliminary data.</text>
</comment>
<protein>
    <recommendedName>
        <fullName evidence="1">Aminoglycoside phosphotransferase domain-containing protein</fullName>
    </recommendedName>
</protein>
<feature type="non-terminal residue" evidence="2">
    <location>
        <position position="299"/>
    </location>
</feature>
<dbReference type="PANTHER" id="PTHR21310:SF58">
    <property type="entry name" value="AMINOGLYCOSIDE PHOSPHOTRANSFERASE DOMAIN-CONTAINING PROTEIN"/>
    <property type="match status" value="1"/>
</dbReference>
<dbReference type="Proteomes" id="UP000258309">
    <property type="component" value="Unassembled WGS sequence"/>
</dbReference>
<organism evidence="2 3">
    <name type="scientific">Scytalidium lignicola</name>
    <name type="common">Hyphomycete</name>
    <dbReference type="NCBI Taxonomy" id="5539"/>
    <lineage>
        <taxon>Eukaryota</taxon>
        <taxon>Fungi</taxon>
        <taxon>Dikarya</taxon>
        <taxon>Ascomycota</taxon>
        <taxon>Pezizomycotina</taxon>
        <taxon>Leotiomycetes</taxon>
        <taxon>Leotiomycetes incertae sedis</taxon>
        <taxon>Scytalidium</taxon>
    </lineage>
</organism>
<dbReference type="InterPro" id="IPR002575">
    <property type="entry name" value="Aminoglycoside_PTrfase"/>
</dbReference>
<dbReference type="OMA" id="IKGPCQL"/>
<feature type="non-terminal residue" evidence="2">
    <location>
        <position position="1"/>
    </location>
</feature>
<dbReference type="CDD" id="cd05120">
    <property type="entry name" value="APH_ChoK_like"/>
    <property type="match status" value="1"/>
</dbReference>
<feature type="domain" description="Aminoglycoside phosphotransferase" evidence="1">
    <location>
        <begin position="45"/>
        <end position="225"/>
    </location>
</feature>
<reference evidence="2 3" key="1">
    <citation type="submission" date="2018-05" db="EMBL/GenBank/DDBJ databases">
        <title>Draft genome sequence of Scytalidium lignicola DSM 105466, a ubiquitous saprotrophic fungus.</title>
        <authorList>
            <person name="Buettner E."/>
            <person name="Gebauer A.M."/>
            <person name="Hofrichter M."/>
            <person name="Liers C."/>
            <person name="Kellner H."/>
        </authorList>
    </citation>
    <scope>NUCLEOTIDE SEQUENCE [LARGE SCALE GENOMIC DNA]</scope>
    <source>
        <strain evidence="2 3">DSM 105466</strain>
    </source>
</reference>
<dbReference type="Pfam" id="PF01636">
    <property type="entry name" value="APH"/>
    <property type="match status" value="1"/>
</dbReference>
<name>A0A3E2HLY3_SCYLI</name>
<accession>A0A3E2HLY3</accession>